<evidence type="ECO:0000256" key="1">
    <source>
        <dbReference type="SAM" id="Phobius"/>
    </source>
</evidence>
<keyword evidence="1" id="KW-0812">Transmembrane</keyword>
<organism evidence="2 3">
    <name type="scientific">Pedobacter caeni</name>
    <dbReference type="NCBI Taxonomy" id="288992"/>
    <lineage>
        <taxon>Bacteria</taxon>
        <taxon>Pseudomonadati</taxon>
        <taxon>Bacteroidota</taxon>
        <taxon>Sphingobacteriia</taxon>
        <taxon>Sphingobacteriales</taxon>
        <taxon>Sphingobacteriaceae</taxon>
        <taxon>Pedobacter</taxon>
    </lineage>
</organism>
<dbReference type="STRING" id="288992.SAMN04488522_105405"/>
<feature type="transmembrane region" description="Helical" evidence="1">
    <location>
        <begin position="46"/>
        <end position="66"/>
    </location>
</feature>
<evidence type="ECO:0008006" key="4">
    <source>
        <dbReference type="Google" id="ProtNLM"/>
    </source>
</evidence>
<dbReference type="OrthoDB" id="513552at2"/>
<dbReference type="Pfam" id="PF13430">
    <property type="entry name" value="DUF4112"/>
    <property type="match status" value="1"/>
</dbReference>
<feature type="transmembrane region" description="Helical" evidence="1">
    <location>
        <begin position="133"/>
        <end position="159"/>
    </location>
</feature>
<accession>A0A1M5JLQ0</accession>
<proteinExistence type="predicted"/>
<feature type="transmembrane region" description="Helical" evidence="1">
    <location>
        <begin position="78"/>
        <end position="106"/>
    </location>
</feature>
<gene>
    <name evidence="2" type="ORF">SAMN04488522_105405</name>
</gene>
<keyword evidence="3" id="KW-1185">Reference proteome</keyword>
<dbReference type="Proteomes" id="UP000184287">
    <property type="component" value="Unassembled WGS sequence"/>
</dbReference>
<name>A0A1M5JLQ0_9SPHI</name>
<dbReference type="InterPro" id="IPR025187">
    <property type="entry name" value="DUF4112"/>
</dbReference>
<keyword evidence="1" id="KW-0472">Membrane</keyword>
<sequence>MSRITTQHQQEIPDTPTIRTVRKLSYLMDEQFRVPGTKFRFGLDPILNLIPFAGDFAGFIISGGLVLAMSSKGLTSKIVVLMCLNIFLDATIGAIPGIGQIWDFFFKSNTKNMKLMEEYYHEGKHQGSGKNTIFLALGVLFTIFIILVVILWYVLAWIISLF</sequence>
<dbReference type="PANTHER" id="PTHR35519:SF2">
    <property type="entry name" value="PH DOMAIN PROTEIN"/>
    <property type="match status" value="1"/>
</dbReference>
<dbReference type="RefSeq" id="WP_073235063.1">
    <property type="nucleotide sequence ID" value="NZ_FQUQ01000005.1"/>
</dbReference>
<reference evidence="3" key="1">
    <citation type="submission" date="2016-11" db="EMBL/GenBank/DDBJ databases">
        <authorList>
            <person name="Varghese N."/>
            <person name="Submissions S."/>
        </authorList>
    </citation>
    <scope>NUCLEOTIDE SEQUENCE [LARGE SCALE GENOMIC DNA]</scope>
    <source>
        <strain evidence="3">DSM 16990</strain>
    </source>
</reference>
<evidence type="ECO:0000313" key="3">
    <source>
        <dbReference type="Proteomes" id="UP000184287"/>
    </source>
</evidence>
<dbReference type="EMBL" id="FQUQ01000005">
    <property type="protein sequence ID" value="SHG41199.1"/>
    <property type="molecule type" value="Genomic_DNA"/>
</dbReference>
<keyword evidence="1" id="KW-1133">Transmembrane helix</keyword>
<evidence type="ECO:0000313" key="2">
    <source>
        <dbReference type="EMBL" id="SHG41199.1"/>
    </source>
</evidence>
<dbReference type="PANTHER" id="PTHR35519">
    <property type="entry name" value="MEMBRANE PROTEINS"/>
    <property type="match status" value="1"/>
</dbReference>
<protein>
    <recommendedName>
        <fullName evidence="4">DUF4112 domain-containing protein</fullName>
    </recommendedName>
</protein>
<dbReference type="AlphaFoldDB" id="A0A1M5JLQ0"/>